<dbReference type="InterPro" id="IPR029045">
    <property type="entry name" value="ClpP/crotonase-like_dom_sf"/>
</dbReference>
<reference evidence="3" key="1">
    <citation type="submission" date="2020-06" db="EMBL/GenBank/DDBJ databases">
        <authorList>
            <person name="Li T."/>
            <person name="Hu X."/>
            <person name="Zhang T."/>
            <person name="Song X."/>
            <person name="Zhang H."/>
            <person name="Dai N."/>
            <person name="Sheng W."/>
            <person name="Hou X."/>
            <person name="Wei L."/>
        </authorList>
    </citation>
    <scope>NUCLEOTIDE SEQUENCE</scope>
    <source>
        <strain evidence="3">G02</strain>
        <tissue evidence="3">Leaf</tissue>
    </source>
</reference>
<comment type="similarity">
    <text evidence="1">Belongs to the enoyl-CoA hydratase/isomerase family.</text>
</comment>
<dbReference type="InterPro" id="IPR014748">
    <property type="entry name" value="Enoyl-CoA_hydra_C"/>
</dbReference>
<dbReference type="Gene3D" id="1.10.12.10">
    <property type="entry name" value="Lyase 2-enoyl-coa Hydratase, Chain A, domain 2"/>
    <property type="match status" value="1"/>
</dbReference>
<protein>
    <submittedName>
        <fullName evidence="3">Enoyl-CoA hydratase 2, mitochondrial</fullName>
    </submittedName>
</protein>
<feature type="non-terminal residue" evidence="3">
    <location>
        <position position="1"/>
    </location>
</feature>
<dbReference type="AlphaFoldDB" id="A0AAW2QIU3"/>
<dbReference type="GO" id="GO:0016836">
    <property type="term" value="F:hydro-lyase activity"/>
    <property type="evidence" value="ECO:0007669"/>
    <property type="project" value="UniProtKB-ARBA"/>
</dbReference>
<accession>A0AAW2QIU3</accession>
<sequence length="58" mass="6414">GPLAIRMAKRAIDGGVEIDMALALALEEDCCEQLLHTKDRLDDLAAFAEQRKPNYKGE</sequence>
<dbReference type="EMBL" id="JACGWJ010000015">
    <property type="protein sequence ID" value="KAL0367178.1"/>
    <property type="molecule type" value="Genomic_DNA"/>
</dbReference>
<evidence type="ECO:0000256" key="2">
    <source>
        <dbReference type="ARBA" id="ARBA00023239"/>
    </source>
</evidence>
<comment type="caution">
    <text evidence="3">The sequence shown here is derived from an EMBL/GenBank/DDBJ whole genome shotgun (WGS) entry which is preliminary data.</text>
</comment>
<name>A0AAW2QIU3_SESRA</name>
<reference evidence="3" key="2">
    <citation type="journal article" date="2024" name="Plant">
        <title>Genomic evolution and insights into agronomic trait innovations of Sesamum species.</title>
        <authorList>
            <person name="Miao H."/>
            <person name="Wang L."/>
            <person name="Qu L."/>
            <person name="Liu H."/>
            <person name="Sun Y."/>
            <person name="Le M."/>
            <person name="Wang Q."/>
            <person name="Wei S."/>
            <person name="Zheng Y."/>
            <person name="Lin W."/>
            <person name="Duan Y."/>
            <person name="Cao H."/>
            <person name="Xiong S."/>
            <person name="Wang X."/>
            <person name="Wei L."/>
            <person name="Li C."/>
            <person name="Ma Q."/>
            <person name="Ju M."/>
            <person name="Zhao R."/>
            <person name="Li G."/>
            <person name="Mu C."/>
            <person name="Tian Q."/>
            <person name="Mei H."/>
            <person name="Zhang T."/>
            <person name="Gao T."/>
            <person name="Zhang H."/>
        </authorList>
    </citation>
    <scope>NUCLEOTIDE SEQUENCE</scope>
    <source>
        <strain evidence="3">G02</strain>
    </source>
</reference>
<organism evidence="3">
    <name type="scientific">Sesamum radiatum</name>
    <name type="common">Black benniseed</name>
    <dbReference type="NCBI Taxonomy" id="300843"/>
    <lineage>
        <taxon>Eukaryota</taxon>
        <taxon>Viridiplantae</taxon>
        <taxon>Streptophyta</taxon>
        <taxon>Embryophyta</taxon>
        <taxon>Tracheophyta</taxon>
        <taxon>Spermatophyta</taxon>
        <taxon>Magnoliopsida</taxon>
        <taxon>eudicotyledons</taxon>
        <taxon>Gunneridae</taxon>
        <taxon>Pentapetalae</taxon>
        <taxon>asterids</taxon>
        <taxon>lamiids</taxon>
        <taxon>Lamiales</taxon>
        <taxon>Pedaliaceae</taxon>
        <taxon>Sesamum</taxon>
    </lineage>
</organism>
<keyword evidence="2" id="KW-0456">Lyase</keyword>
<proteinExistence type="inferred from homology"/>
<evidence type="ECO:0000256" key="1">
    <source>
        <dbReference type="ARBA" id="ARBA00005254"/>
    </source>
</evidence>
<gene>
    <name evidence="3" type="ORF">Sradi_3607900</name>
</gene>
<dbReference type="FunFam" id="1.10.12.10:FF:000001">
    <property type="entry name" value="Probable enoyl-CoA hydratase, mitochondrial"/>
    <property type="match status" value="1"/>
</dbReference>
<evidence type="ECO:0000313" key="3">
    <source>
        <dbReference type="EMBL" id="KAL0367178.1"/>
    </source>
</evidence>
<dbReference type="SUPFAM" id="SSF52096">
    <property type="entry name" value="ClpP/crotonase"/>
    <property type="match status" value="1"/>
</dbReference>